<protein>
    <submittedName>
        <fullName evidence="1">Pyridoxamine 5'-phosphate oxidase</fullName>
    </submittedName>
</protein>
<dbReference type="Gene3D" id="2.30.110.10">
    <property type="entry name" value="Electron Transport, Fmn-binding Protein, Chain A"/>
    <property type="match status" value="1"/>
</dbReference>
<dbReference type="InterPro" id="IPR012349">
    <property type="entry name" value="Split_barrel_FMN-bd"/>
</dbReference>
<dbReference type="Proteomes" id="UP001429601">
    <property type="component" value="Unassembled WGS sequence"/>
</dbReference>
<dbReference type="EMBL" id="JAAQQR010000003">
    <property type="protein sequence ID" value="NID04626.1"/>
    <property type="molecule type" value="Genomic_DNA"/>
</dbReference>
<gene>
    <name evidence="1" type="ORF">HBF26_06995</name>
</gene>
<dbReference type="RefSeq" id="WP_167124486.1">
    <property type="nucleotide sequence ID" value="NZ_JAAQQR010000003.1"/>
</dbReference>
<accession>A0ABX0Q4B8</accession>
<evidence type="ECO:0000313" key="2">
    <source>
        <dbReference type="Proteomes" id="UP001429601"/>
    </source>
</evidence>
<organism evidence="1 2">
    <name type="scientific">Luteibacter jiangsuensis</name>
    <dbReference type="NCBI Taxonomy" id="637577"/>
    <lineage>
        <taxon>Bacteria</taxon>
        <taxon>Pseudomonadati</taxon>
        <taxon>Pseudomonadota</taxon>
        <taxon>Gammaproteobacteria</taxon>
        <taxon>Lysobacterales</taxon>
        <taxon>Rhodanobacteraceae</taxon>
        <taxon>Luteibacter</taxon>
    </lineage>
</organism>
<name>A0ABX0Q4B8_9GAMM</name>
<keyword evidence="2" id="KW-1185">Reference proteome</keyword>
<proteinExistence type="predicted"/>
<evidence type="ECO:0000313" key="1">
    <source>
        <dbReference type="EMBL" id="NID04626.1"/>
    </source>
</evidence>
<dbReference type="SUPFAM" id="SSF50475">
    <property type="entry name" value="FMN-binding split barrel"/>
    <property type="match status" value="1"/>
</dbReference>
<dbReference type="PANTHER" id="PTHR42815:SF2">
    <property type="entry name" value="FAD-BINDING, PUTATIVE (AFU_ORTHOLOGUE AFUA_6G07600)-RELATED"/>
    <property type="match status" value="1"/>
</dbReference>
<reference evidence="1 2" key="1">
    <citation type="journal article" date="2011" name="Curr. Microbiol.">
        <title>Luteibacter jiangsuensis sp. nov.: a methamidophos-degrading bacterium isolated from a methamidophos-manufacturing factory.</title>
        <authorList>
            <person name="Wang L."/>
            <person name="Wang G.L."/>
            <person name="Li S.P."/>
            <person name="Jiang J.D."/>
        </authorList>
    </citation>
    <scope>NUCLEOTIDE SEQUENCE [LARGE SCALE GENOMIC DNA]</scope>
    <source>
        <strain evidence="1 2">CGMCC 1.10133</strain>
    </source>
</reference>
<dbReference type="PANTHER" id="PTHR42815">
    <property type="entry name" value="FAD-BINDING, PUTATIVE (AFU_ORTHOLOGUE AFUA_6G07600)-RELATED"/>
    <property type="match status" value="1"/>
</dbReference>
<sequence length="309" mass="33932">MNDLSNFHDGERAVQRRAGEAFIAERNGAMVAPTVVRGARPFIESQFMVVVGSVDGQDRLWASVLYGRPGFARSSDGSTVRIDAPSGTRDMEDPLWSALRAGVPVSLLFIDLGTRRRYRVNGVLREIDEGGFDVTVREAFPNCPKYIQRRQLRALDEAPRRAQSASGTVLAGSVAAIVRQTDTLFVASRHPSAGLDVSHRGGDRGFVTIVDPATLRIPDYAGNSLFNTLGNFAVDPHAAIAIPDFDNGRLLQLTGTATLRWNDEGPGDDTGGTGRSWDFRIRHWVLRDAMQRATWDYIDASPYNPHPRA</sequence>
<comment type="caution">
    <text evidence="1">The sequence shown here is derived from an EMBL/GenBank/DDBJ whole genome shotgun (WGS) entry which is preliminary data.</text>
</comment>